<keyword evidence="2" id="KW-1185">Reference proteome</keyword>
<protein>
    <recommendedName>
        <fullName evidence="3">Aminoglycoside phosphotransferase domain-containing protein</fullName>
    </recommendedName>
</protein>
<gene>
    <name evidence="1" type="ORF">CALVIDRAFT_557830</name>
</gene>
<dbReference type="InterPro" id="IPR051678">
    <property type="entry name" value="AGP_Transferase"/>
</dbReference>
<sequence length="307" mass="33553">MDVPYYQGTPVRLDADLSTSLLPANIPLANKFQIASILLFGNPIKLLNLQHRDGNEVSTMEHLRRNYRLPIPMVYAFCGDASFLDERFIIMEPANGVPLGETWDKWTSQQQGRFVGSLATFVSNLSTIYAPRIGAPIWSSSNALPSVGAISVVTNHRGGTQVNMDHSAARQMVSLSKTESWLKQILADEVSLAPAIWLAGEGRNSHNPAPFLAIAQALEKMIPNILTLFEPEGTLYCLVPGPHTLTEANILVQLEGPNAGEITALVNWDGTNFLPMWMLAKRLSNMLECFIAEEPAYSPSASAGGFC</sequence>
<proteinExistence type="predicted"/>
<evidence type="ECO:0008006" key="3">
    <source>
        <dbReference type="Google" id="ProtNLM"/>
    </source>
</evidence>
<reference evidence="1 2" key="1">
    <citation type="journal article" date="2016" name="Mol. Biol. Evol.">
        <title>Comparative Genomics of Early-Diverging Mushroom-Forming Fungi Provides Insights into the Origins of Lignocellulose Decay Capabilities.</title>
        <authorList>
            <person name="Nagy L.G."/>
            <person name="Riley R."/>
            <person name="Tritt A."/>
            <person name="Adam C."/>
            <person name="Daum C."/>
            <person name="Floudas D."/>
            <person name="Sun H."/>
            <person name="Yadav J.S."/>
            <person name="Pangilinan J."/>
            <person name="Larsson K.H."/>
            <person name="Matsuura K."/>
            <person name="Barry K."/>
            <person name="Labutti K."/>
            <person name="Kuo R."/>
            <person name="Ohm R.A."/>
            <person name="Bhattacharya S.S."/>
            <person name="Shirouzu T."/>
            <person name="Yoshinaga Y."/>
            <person name="Martin F.M."/>
            <person name="Grigoriev I.V."/>
            <person name="Hibbett D.S."/>
        </authorList>
    </citation>
    <scope>NUCLEOTIDE SEQUENCE [LARGE SCALE GENOMIC DNA]</scope>
    <source>
        <strain evidence="1 2">TUFC12733</strain>
    </source>
</reference>
<organism evidence="1 2">
    <name type="scientific">Calocera viscosa (strain TUFC12733)</name>
    <dbReference type="NCBI Taxonomy" id="1330018"/>
    <lineage>
        <taxon>Eukaryota</taxon>
        <taxon>Fungi</taxon>
        <taxon>Dikarya</taxon>
        <taxon>Basidiomycota</taxon>
        <taxon>Agaricomycotina</taxon>
        <taxon>Dacrymycetes</taxon>
        <taxon>Dacrymycetales</taxon>
        <taxon>Dacrymycetaceae</taxon>
        <taxon>Calocera</taxon>
    </lineage>
</organism>
<evidence type="ECO:0000313" key="1">
    <source>
        <dbReference type="EMBL" id="KZO92016.1"/>
    </source>
</evidence>
<accession>A0A167HV86</accession>
<evidence type="ECO:0000313" key="2">
    <source>
        <dbReference type="Proteomes" id="UP000076738"/>
    </source>
</evidence>
<dbReference type="Proteomes" id="UP000076738">
    <property type="component" value="Unassembled WGS sequence"/>
</dbReference>
<dbReference type="AlphaFoldDB" id="A0A167HV86"/>
<dbReference type="OrthoDB" id="2831558at2759"/>
<name>A0A167HV86_CALVF</name>
<dbReference type="PANTHER" id="PTHR21310:SF15">
    <property type="entry name" value="AMINOGLYCOSIDE PHOSPHOTRANSFERASE DOMAIN-CONTAINING PROTEIN"/>
    <property type="match status" value="1"/>
</dbReference>
<dbReference type="Gene3D" id="3.30.200.20">
    <property type="entry name" value="Phosphorylase Kinase, domain 1"/>
    <property type="match status" value="1"/>
</dbReference>
<dbReference type="EMBL" id="KV417315">
    <property type="protein sequence ID" value="KZO92016.1"/>
    <property type="molecule type" value="Genomic_DNA"/>
</dbReference>
<dbReference type="PANTHER" id="PTHR21310">
    <property type="entry name" value="AMINOGLYCOSIDE PHOSPHOTRANSFERASE-RELATED-RELATED"/>
    <property type="match status" value="1"/>
</dbReference>